<dbReference type="RefSeq" id="WP_152764504.1">
    <property type="nucleotide sequence ID" value="NZ_WHLY01000002.1"/>
</dbReference>
<protein>
    <submittedName>
        <fullName evidence="1">Uncharacterized protein</fullName>
    </submittedName>
</protein>
<organism evidence="1 2">
    <name type="scientific">Salmonirosea aquatica</name>
    <dbReference type="NCBI Taxonomy" id="2654236"/>
    <lineage>
        <taxon>Bacteria</taxon>
        <taxon>Pseudomonadati</taxon>
        <taxon>Bacteroidota</taxon>
        <taxon>Cytophagia</taxon>
        <taxon>Cytophagales</taxon>
        <taxon>Spirosomataceae</taxon>
        <taxon>Salmonirosea</taxon>
    </lineage>
</organism>
<dbReference type="Proteomes" id="UP000479293">
    <property type="component" value="Unassembled WGS sequence"/>
</dbReference>
<accession>A0A7C9F5R0</accession>
<dbReference type="EMBL" id="WHLY01000002">
    <property type="protein sequence ID" value="MPR36525.1"/>
    <property type="molecule type" value="Genomic_DNA"/>
</dbReference>
<name>A0A7C9F5R0_9BACT</name>
<reference evidence="1 2" key="1">
    <citation type="submission" date="2019-10" db="EMBL/GenBank/DDBJ databases">
        <title>Draft Genome Sequence of Cytophagaceae sp. SJW1-29.</title>
        <authorList>
            <person name="Choi A."/>
        </authorList>
    </citation>
    <scope>NUCLEOTIDE SEQUENCE [LARGE SCALE GENOMIC DNA]</scope>
    <source>
        <strain evidence="1 2">SJW1-29</strain>
    </source>
</reference>
<gene>
    <name evidence="1" type="ORF">GBK04_25095</name>
</gene>
<dbReference type="AlphaFoldDB" id="A0A7C9F5R0"/>
<comment type="caution">
    <text evidence="1">The sequence shown here is derived from an EMBL/GenBank/DDBJ whole genome shotgun (WGS) entry which is preliminary data.</text>
</comment>
<sequence length="98" mass="11024">MDLDRVKEIGVCCCCGQPTKQDRHFNMIQLDMDAAWEFPRLGNVFDSSVNNAVAMICDPCGDRFEANDPPTILYAIEFLGEQLVYHDYIPRAHGADQG</sequence>
<proteinExistence type="predicted"/>
<evidence type="ECO:0000313" key="1">
    <source>
        <dbReference type="EMBL" id="MPR36525.1"/>
    </source>
</evidence>
<keyword evidence="2" id="KW-1185">Reference proteome</keyword>
<evidence type="ECO:0000313" key="2">
    <source>
        <dbReference type="Proteomes" id="UP000479293"/>
    </source>
</evidence>